<name>A0AA38IRW0_9CUCU</name>
<evidence type="ECO:0000313" key="1">
    <source>
        <dbReference type="EMBL" id="KAJ3660241.1"/>
    </source>
</evidence>
<sequence>MVISKQTCQEGRYPMGAMGPVVVGPLGRTTALWFRTQRSHESTRLIGLDWPEPGAACDNRGGVPEPLAKIWRHDAAIAHSVQRPHTPPAVLNKCIFGGGGGSFGKSGANEGGCLLFFCVWREYSVGVGVRFCAERSLKLSFGSKLRTAWGLVGGL</sequence>
<dbReference type="EMBL" id="JALNTZ010000002">
    <property type="protein sequence ID" value="KAJ3660241.1"/>
    <property type="molecule type" value="Genomic_DNA"/>
</dbReference>
<proteinExistence type="predicted"/>
<comment type="caution">
    <text evidence="1">The sequence shown here is derived from an EMBL/GenBank/DDBJ whole genome shotgun (WGS) entry which is preliminary data.</text>
</comment>
<dbReference type="Proteomes" id="UP001168821">
    <property type="component" value="Unassembled WGS sequence"/>
</dbReference>
<evidence type="ECO:0000313" key="2">
    <source>
        <dbReference type="Proteomes" id="UP001168821"/>
    </source>
</evidence>
<dbReference type="AlphaFoldDB" id="A0AA38IRW0"/>
<accession>A0AA38IRW0</accession>
<gene>
    <name evidence="1" type="ORF">Zmor_004698</name>
</gene>
<reference evidence="1" key="1">
    <citation type="journal article" date="2023" name="G3 (Bethesda)">
        <title>Whole genome assemblies of Zophobas morio and Tenebrio molitor.</title>
        <authorList>
            <person name="Kaur S."/>
            <person name="Stinson S.A."/>
            <person name="diCenzo G.C."/>
        </authorList>
    </citation>
    <scope>NUCLEOTIDE SEQUENCE</scope>
    <source>
        <strain evidence="1">QUZm001</strain>
    </source>
</reference>
<keyword evidence="2" id="KW-1185">Reference proteome</keyword>
<protein>
    <submittedName>
        <fullName evidence="1">Uncharacterized protein</fullName>
    </submittedName>
</protein>
<organism evidence="1 2">
    <name type="scientific">Zophobas morio</name>
    <dbReference type="NCBI Taxonomy" id="2755281"/>
    <lineage>
        <taxon>Eukaryota</taxon>
        <taxon>Metazoa</taxon>
        <taxon>Ecdysozoa</taxon>
        <taxon>Arthropoda</taxon>
        <taxon>Hexapoda</taxon>
        <taxon>Insecta</taxon>
        <taxon>Pterygota</taxon>
        <taxon>Neoptera</taxon>
        <taxon>Endopterygota</taxon>
        <taxon>Coleoptera</taxon>
        <taxon>Polyphaga</taxon>
        <taxon>Cucujiformia</taxon>
        <taxon>Tenebrionidae</taxon>
        <taxon>Zophobas</taxon>
    </lineage>
</organism>